<evidence type="ECO:0000313" key="2">
    <source>
        <dbReference type="Proteomes" id="UP000688137"/>
    </source>
</evidence>
<evidence type="ECO:0000313" key="1">
    <source>
        <dbReference type="EMBL" id="CAD8069432.1"/>
    </source>
</evidence>
<sequence>MYEYTSRLAFSLNLIANKQKEIIDEFVTDSMFAVSLDERTRQFNLEFKNKTFENLKNIKDSEQIRQFLRTSYVLNNMNESQRINEKVLSKLQKLEEFCFKKIKTSESYMNAENQDYEIDIIQQDKINEKHKKMKLIVKLFNFGKPILIVIIKTEQVHNIIESYENDILEYQQSIVNYSQEILNRQANINLEIKTIKQRFSKNIQDQMFLKIQCLNLQIMNYVRNYLIYFQQDKIPQISQIQYISNLFIYLDTIQQYLSTIAEYYSVKFIMQHQMEASFSLNINIKFLTQISINLFQQILMHSMKNQVISLNITEELQTQTKRYTYQKIETKKKVEECQTQSKQLIDLRLISFTFTFYSLHYVNLQKLQSFQLEMKNDINNFNHIPEYVTCYLLDQMGPNNFVQVNQTEIIDSDGKTFYQNRLKFLIYSDQSQLEPSFFKQIPVLSKKF</sequence>
<accession>A0A8S1LSX1</accession>
<dbReference type="Proteomes" id="UP000688137">
    <property type="component" value="Unassembled WGS sequence"/>
</dbReference>
<keyword evidence="2" id="KW-1185">Reference proteome</keyword>
<protein>
    <submittedName>
        <fullName evidence="1">Uncharacterized protein</fullName>
    </submittedName>
</protein>
<reference evidence="1" key="1">
    <citation type="submission" date="2021-01" db="EMBL/GenBank/DDBJ databases">
        <authorList>
            <consortium name="Genoscope - CEA"/>
            <person name="William W."/>
        </authorList>
    </citation>
    <scope>NUCLEOTIDE SEQUENCE</scope>
</reference>
<gene>
    <name evidence="1" type="ORF">PPRIM_AZ9-3.1.T0440023</name>
</gene>
<dbReference type="AlphaFoldDB" id="A0A8S1LSX1"/>
<comment type="caution">
    <text evidence="1">The sequence shown here is derived from an EMBL/GenBank/DDBJ whole genome shotgun (WGS) entry which is preliminary data.</text>
</comment>
<proteinExistence type="predicted"/>
<dbReference type="OMA" id="FNHIPEY"/>
<name>A0A8S1LSX1_PARPR</name>
<dbReference type="EMBL" id="CAJJDM010000044">
    <property type="protein sequence ID" value="CAD8069432.1"/>
    <property type="molecule type" value="Genomic_DNA"/>
</dbReference>
<organism evidence="1 2">
    <name type="scientific">Paramecium primaurelia</name>
    <dbReference type="NCBI Taxonomy" id="5886"/>
    <lineage>
        <taxon>Eukaryota</taxon>
        <taxon>Sar</taxon>
        <taxon>Alveolata</taxon>
        <taxon>Ciliophora</taxon>
        <taxon>Intramacronucleata</taxon>
        <taxon>Oligohymenophorea</taxon>
        <taxon>Peniculida</taxon>
        <taxon>Parameciidae</taxon>
        <taxon>Paramecium</taxon>
    </lineage>
</organism>